<gene>
    <name evidence="2" type="ORF">EHO61_16630</name>
</gene>
<dbReference type="OrthoDB" id="327803at2"/>
<dbReference type="Pfam" id="PF06532">
    <property type="entry name" value="NrsF"/>
    <property type="match status" value="1"/>
</dbReference>
<feature type="transmembrane region" description="Helical" evidence="1">
    <location>
        <begin position="92"/>
        <end position="111"/>
    </location>
</feature>
<keyword evidence="1" id="KW-0472">Membrane</keyword>
<dbReference type="RefSeq" id="WP_135814693.1">
    <property type="nucleotide sequence ID" value="NZ_RQEV01000018.1"/>
</dbReference>
<evidence type="ECO:0000313" key="2">
    <source>
        <dbReference type="EMBL" id="TGK14699.1"/>
    </source>
</evidence>
<name>A0A4V3JE55_9LEPT</name>
<feature type="transmembrane region" description="Helical" evidence="1">
    <location>
        <begin position="123"/>
        <end position="146"/>
    </location>
</feature>
<evidence type="ECO:0000313" key="3">
    <source>
        <dbReference type="Proteomes" id="UP000297855"/>
    </source>
</evidence>
<dbReference type="Proteomes" id="UP000297855">
    <property type="component" value="Unassembled WGS sequence"/>
</dbReference>
<dbReference type="EMBL" id="RQEV01000018">
    <property type="protein sequence ID" value="TGK14699.1"/>
    <property type="molecule type" value="Genomic_DNA"/>
</dbReference>
<evidence type="ECO:0000256" key="1">
    <source>
        <dbReference type="SAM" id="Phobius"/>
    </source>
</evidence>
<accession>A0A4V3JE55</accession>
<dbReference type="AlphaFoldDB" id="A0A4V3JE55"/>
<comment type="caution">
    <text evidence="2">The sequence shown here is derived from an EMBL/GenBank/DDBJ whole genome shotgun (WGS) entry which is preliminary data.</text>
</comment>
<keyword evidence="3" id="KW-1185">Reference proteome</keyword>
<protein>
    <submittedName>
        <fullName evidence="2">DUF1109 domain-containing protein</fullName>
    </submittedName>
</protein>
<feature type="transmembrane region" description="Helical" evidence="1">
    <location>
        <begin position="182"/>
        <end position="204"/>
    </location>
</feature>
<sequence>MPTYSDSDPTEKLILSLGANLRRSRPLKVSQLFFTGALLLGLSVGLGFFLSSLSARNAFPGWWPEPVLILGWGLLSTLALSKTSFPEEKRNWPLLLTLLGPILWLGYVSFHFMQEWNTPHPEHIGFCPAFLALFGLIFGGASAFWVRKTAPANPYIASLTILSLLFAASNLTLKFICTDQSGYHLLLSHAIGTVSWIVLAFVPLENKLRW</sequence>
<feature type="transmembrane region" description="Helical" evidence="1">
    <location>
        <begin position="155"/>
        <end position="176"/>
    </location>
</feature>
<feature type="transmembrane region" description="Helical" evidence="1">
    <location>
        <begin position="62"/>
        <end position="80"/>
    </location>
</feature>
<feature type="transmembrane region" description="Helical" evidence="1">
    <location>
        <begin position="32"/>
        <end position="50"/>
    </location>
</feature>
<reference evidence="2" key="1">
    <citation type="journal article" date="2019" name="PLoS Negl. Trop. Dis.">
        <title>Revisiting the worldwide diversity of Leptospira species in the environment.</title>
        <authorList>
            <person name="Vincent A.T."/>
            <person name="Schiettekatte O."/>
            <person name="Bourhy P."/>
            <person name="Veyrier F.J."/>
            <person name="Picardeau M."/>
        </authorList>
    </citation>
    <scope>NUCLEOTIDE SEQUENCE [LARGE SCALE GENOMIC DNA]</scope>
    <source>
        <strain evidence="2">SCS5</strain>
    </source>
</reference>
<proteinExistence type="predicted"/>
<keyword evidence="1" id="KW-1133">Transmembrane helix</keyword>
<keyword evidence="1" id="KW-0812">Transmembrane</keyword>
<organism evidence="2 3">
    <name type="scientific">Leptospira fluminis</name>
    <dbReference type="NCBI Taxonomy" id="2484979"/>
    <lineage>
        <taxon>Bacteria</taxon>
        <taxon>Pseudomonadati</taxon>
        <taxon>Spirochaetota</taxon>
        <taxon>Spirochaetia</taxon>
        <taxon>Leptospirales</taxon>
        <taxon>Leptospiraceae</taxon>
        <taxon>Leptospira</taxon>
    </lineage>
</organism>
<dbReference type="InterPro" id="IPR009495">
    <property type="entry name" value="NrsF"/>
</dbReference>